<sequence>MSACGHSYRTIAAYAFVHGDDLPRSTFHRALRTAALPKQLLPRDVVAAFVRACYCRAEGLPLELNPKRLPRPGLCQCEPRKLRPGWPATTPPPRSTNRC</sequence>
<dbReference type="Proteomes" id="UP000186883">
    <property type="component" value="Unassembled WGS sequence"/>
</dbReference>
<organism evidence="1 2">
    <name type="scientific">Amycolatopsis regifaucium</name>
    <dbReference type="NCBI Taxonomy" id="546365"/>
    <lineage>
        <taxon>Bacteria</taxon>
        <taxon>Bacillati</taxon>
        <taxon>Actinomycetota</taxon>
        <taxon>Actinomycetes</taxon>
        <taxon>Pseudonocardiales</taxon>
        <taxon>Pseudonocardiaceae</taxon>
        <taxon>Amycolatopsis</taxon>
    </lineage>
</organism>
<evidence type="ECO:0000313" key="1">
    <source>
        <dbReference type="EMBL" id="OKA03222.1"/>
    </source>
</evidence>
<reference evidence="1" key="1">
    <citation type="submission" date="2016-11" db="EMBL/GenBank/DDBJ databases">
        <title>Genome sequencing of Amycolatopsis regifaucium.</title>
        <authorList>
            <person name="Mayilraj S."/>
            <person name="Kaur N."/>
        </authorList>
    </citation>
    <scope>NUCLEOTIDE SEQUENCE [LARGE SCALE GENOMIC DNA]</scope>
    <source>
        <strain evidence="1">GY080</strain>
    </source>
</reference>
<dbReference type="EMBL" id="LOBU02000039">
    <property type="protein sequence ID" value="OKA03222.1"/>
    <property type="molecule type" value="Genomic_DNA"/>
</dbReference>
<gene>
    <name evidence="1" type="ORF">ATP06_0237490</name>
</gene>
<name>A0ABX3DFK7_9PSEU</name>
<protein>
    <submittedName>
        <fullName evidence="1">Uncharacterized protein</fullName>
    </submittedName>
</protein>
<evidence type="ECO:0000313" key="2">
    <source>
        <dbReference type="Proteomes" id="UP000186883"/>
    </source>
</evidence>
<accession>A0ABX3DFK7</accession>
<keyword evidence="2" id="KW-1185">Reference proteome</keyword>
<comment type="caution">
    <text evidence="1">The sequence shown here is derived from an EMBL/GenBank/DDBJ whole genome shotgun (WGS) entry which is preliminary data.</text>
</comment>
<proteinExistence type="predicted"/>